<dbReference type="OrthoDB" id="2192880at2"/>
<evidence type="ECO:0000313" key="3">
    <source>
        <dbReference type="Proteomes" id="UP000095256"/>
    </source>
</evidence>
<sequence>MEIQVTRNTGFYGMGSAIELTKNGQKWIAINNNQTKKIEVSEAEVILQASFFFMKSNKLLIKNTGNPVKIEITMNPMLISVYLFFFLVMLLLPIIHFSILGILLLFVFYFLFLFSMLGKAYVVKETLNGTGSRNISE</sequence>
<accession>A0A1E5KWI5</accession>
<keyword evidence="1" id="KW-0472">Membrane</keyword>
<dbReference type="AlphaFoldDB" id="A0A1E5KWI5"/>
<keyword evidence="3" id="KW-1185">Reference proteome</keyword>
<organism evidence="2 3">
    <name type="scientific">Enterococcus rivorum</name>
    <dbReference type="NCBI Taxonomy" id="762845"/>
    <lineage>
        <taxon>Bacteria</taxon>
        <taxon>Bacillati</taxon>
        <taxon>Bacillota</taxon>
        <taxon>Bacilli</taxon>
        <taxon>Lactobacillales</taxon>
        <taxon>Enterococcaceae</taxon>
        <taxon>Enterococcus</taxon>
    </lineage>
</organism>
<comment type="caution">
    <text evidence="2">The sequence shown here is derived from an EMBL/GenBank/DDBJ whole genome shotgun (WGS) entry which is preliminary data.</text>
</comment>
<evidence type="ECO:0000313" key="2">
    <source>
        <dbReference type="EMBL" id="OEH82233.1"/>
    </source>
</evidence>
<protein>
    <submittedName>
        <fullName evidence="2">Uncharacterized protein</fullName>
    </submittedName>
</protein>
<evidence type="ECO:0000256" key="1">
    <source>
        <dbReference type="SAM" id="Phobius"/>
    </source>
</evidence>
<gene>
    <name evidence="2" type="ORF">BCR26_13815</name>
</gene>
<dbReference type="RefSeq" id="WP_069698794.1">
    <property type="nucleotide sequence ID" value="NZ_JAGGMA010000032.1"/>
</dbReference>
<feature type="transmembrane region" description="Helical" evidence="1">
    <location>
        <begin position="81"/>
        <end position="114"/>
    </location>
</feature>
<name>A0A1E5KWI5_9ENTE</name>
<dbReference type="Proteomes" id="UP000095256">
    <property type="component" value="Unassembled WGS sequence"/>
</dbReference>
<keyword evidence="1" id="KW-1133">Transmembrane helix</keyword>
<proteinExistence type="predicted"/>
<dbReference type="STRING" id="762845.BCR26_13815"/>
<reference evidence="2 3" key="1">
    <citation type="submission" date="2016-09" db="EMBL/GenBank/DDBJ databases">
        <authorList>
            <person name="Capua I."/>
            <person name="De Benedictis P."/>
            <person name="Joannis T."/>
            <person name="Lombin L.H."/>
            <person name="Cattoli G."/>
        </authorList>
    </citation>
    <scope>NUCLEOTIDE SEQUENCE [LARGE SCALE GENOMIC DNA]</scope>
    <source>
        <strain evidence="2 3">LMG 25899</strain>
    </source>
</reference>
<dbReference type="EMBL" id="MIEK01000025">
    <property type="protein sequence ID" value="OEH82233.1"/>
    <property type="molecule type" value="Genomic_DNA"/>
</dbReference>
<keyword evidence="1" id="KW-0812">Transmembrane</keyword>